<keyword evidence="3" id="KW-1185">Reference proteome</keyword>
<evidence type="ECO:0000313" key="3">
    <source>
        <dbReference type="Proteomes" id="UP000436468"/>
    </source>
</evidence>
<dbReference type="AlphaFoldDB" id="A0A844SK54"/>
<evidence type="ECO:0000313" key="2">
    <source>
        <dbReference type="EMBL" id="MVT66026.1"/>
    </source>
</evidence>
<reference evidence="2 3" key="1">
    <citation type="submission" date="2019-12" db="EMBL/GenBank/DDBJ databases">
        <title>Draft genome sequences Bradyrhizobium cajani AMBPC1010, Bradyrhizobium pachyrhizi AMBPC1040 and Bradyrhizobium yuanmingense ALSPC3051, three plant growth promoting strains isolated from nodules of Cajanus cajan L. in Dominican Republic.</title>
        <authorList>
            <person name="Flores-Felix J.D."/>
            <person name="Araujo J."/>
            <person name="Diaz-Alcantara C."/>
            <person name="Gonzalez-Andres F."/>
            <person name="Velazquez E."/>
        </authorList>
    </citation>
    <scope>NUCLEOTIDE SEQUENCE [LARGE SCALE GENOMIC DNA]</scope>
    <source>
        <strain evidence="2 3">1040</strain>
    </source>
</reference>
<evidence type="ECO:0000259" key="1">
    <source>
        <dbReference type="Pfam" id="PF09509"/>
    </source>
</evidence>
<protein>
    <recommendedName>
        <fullName evidence="1">Conserved hypothetical protein CHP02391 domain-containing protein</fullName>
    </recommendedName>
</protein>
<comment type="caution">
    <text evidence="2">The sequence shown here is derived from an EMBL/GenBank/DDBJ whole genome shotgun (WGS) entry which is preliminary data.</text>
</comment>
<dbReference type="InterPro" id="IPR012654">
    <property type="entry name" value="CHP02391"/>
</dbReference>
<accession>A0A844SK54</accession>
<dbReference type="EMBL" id="WQNF01000007">
    <property type="protein sequence ID" value="MVT66026.1"/>
    <property type="molecule type" value="Genomic_DNA"/>
</dbReference>
<sequence>MYSLLSRQFASRRLGSSTAQLTAPYAARKLPAPDRLFREPCPRDYCRASKQPDTIARSTEVRLRMPNPFISVILAHYPSIEQLRATTELEIERALLRCIVEYCADGMHPMITRDAIPTLLLEAGGYAYSIQTKSDLERVIARAWKGLEDGGLIEEPDSYNGKNGYRVPSAKGKSAHAATDYTGVRMRTRFTREMFHPSLPDAAWNAFSVCDYDTAIFEAFKSLEVAVRNKGSLASTDFGAALMKKAFDPDNGPLRDVAAPRSRRVARRDLFTGAFGEIRNPKGHNDPTITDTLIAVEELMTAGVLRRIVDNA</sequence>
<name>A0A844SK54_9BRAD</name>
<organism evidence="2 3">
    <name type="scientific">Bradyrhizobium pachyrhizi</name>
    <dbReference type="NCBI Taxonomy" id="280333"/>
    <lineage>
        <taxon>Bacteria</taxon>
        <taxon>Pseudomonadati</taxon>
        <taxon>Pseudomonadota</taxon>
        <taxon>Alphaproteobacteria</taxon>
        <taxon>Hyphomicrobiales</taxon>
        <taxon>Nitrobacteraceae</taxon>
        <taxon>Bradyrhizobium</taxon>
    </lineage>
</organism>
<dbReference type="Proteomes" id="UP000436468">
    <property type="component" value="Unassembled WGS sequence"/>
</dbReference>
<dbReference type="Pfam" id="PF09509">
    <property type="entry name" value="Hypoth_Ymh"/>
    <property type="match status" value="1"/>
</dbReference>
<proteinExistence type="predicted"/>
<feature type="domain" description="Conserved hypothetical protein CHP02391" evidence="1">
    <location>
        <begin position="195"/>
        <end position="308"/>
    </location>
</feature>
<gene>
    <name evidence="2" type="ORF">GPL21_13015</name>
</gene>